<protein>
    <submittedName>
        <fullName evidence="1">Uncharacterized protein</fullName>
    </submittedName>
</protein>
<feature type="non-terminal residue" evidence="1">
    <location>
        <position position="1"/>
    </location>
</feature>
<reference evidence="1" key="1">
    <citation type="journal article" date="2014" name="Front. Microbiol.">
        <title>High frequency of phylogenetically diverse reductive dehalogenase-homologous genes in deep subseafloor sedimentary metagenomes.</title>
        <authorList>
            <person name="Kawai M."/>
            <person name="Futagami T."/>
            <person name="Toyoda A."/>
            <person name="Takaki Y."/>
            <person name="Nishi S."/>
            <person name="Hori S."/>
            <person name="Arai W."/>
            <person name="Tsubouchi T."/>
            <person name="Morono Y."/>
            <person name="Uchiyama I."/>
            <person name="Ito T."/>
            <person name="Fujiyama A."/>
            <person name="Inagaki F."/>
            <person name="Takami H."/>
        </authorList>
    </citation>
    <scope>NUCLEOTIDE SEQUENCE</scope>
    <source>
        <strain evidence="1">Expedition CK06-06</strain>
    </source>
</reference>
<dbReference type="EMBL" id="BARV01011491">
    <property type="protein sequence ID" value="GAI08627.1"/>
    <property type="molecule type" value="Genomic_DNA"/>
</dbReference>
<evidence type="ECO:0000313" key="1">
    <source>
        <dbReference type="EMBL" id="GAI08627.1"/>
    </source>
</evidence>
<organism evidence="1">
    <name type="scientific">marine sediment metagenome</name>
    <dbReference type="NCBI Taxonomy" id="412755"/>
    <lineage>
        <taxon>unclassified sequences</taxon>
        <taxon>metagenomes</taxon>
        <taxon>ecological metagenomes</taxon>
    </lineage>
</organism>
<accession>X1KNH7</accession>
<dbReference type="AlphaFoldDB" id="X1KNH7"/>
<name>X1KNH7_9ZZZZ</name>
<sequence length="30" mass="3604">LAEIRKNPGQLITNTVEQIMRIYRLRKEGY</sequence>
<comment type="caution">
    <text evidence="1">The sequence shown here is derived from an EMBL/GenBank/DDBJ whole genome shotgun (WGS) entry which is preliminary data.</text>
</comment>
<gene>
    <name evidence="1" type="ORF">S06H3_21772</name>
</gene>
<proteinExistence type="predicted"/>